<comment type="caution">
    <text evidence="12">The sequence shown here is derived from an EMBL/GenBank/DDBJ whole genome shotgun (WGS) entry which is preliminary data.</text>
</comment>
<comment type="catalytic activity">
    <reaction evidence="8 9">
        <text>tRNA(His) + L-histidine + ATP = L-histidyl-tRNA(His) + AMP + diphosphate + H(+)</text>
        <dbReference type="Rhea" id="RHEA:17313"/>
        <dbReference type="Rhea" id="RHEA-COMP:9665"/>
        <dbReference type="Rhea" id="RHEA-COMP:9689"/>
        <dbReference type="ChEBI" id="CHEBI:15378"/>
        <dbReference type="ChEBI" id="CHEBI:30616"/>
        <dbReference type="ChEBI" id="CHEBI:33019"/>
        <dbReference type="ChEBI" id="CHEBI:57595"/>
        <dbReference type="ChEBI" id="CHEBI:78442"/>
        <dbReference type="ChEBI" id="CHEBI:78527"/>
        <dbReference type="ChEBI" id="CHEBI:456215"/>
        <dbReference type="EC" id="6.1.1.21"/>
    </reaction>
</comment>
<dbReference type="PANTHER" id="PTHR43707:SF1">
    <property type="entry name" value="HISTIDINE--TRNA LIGASE, MITOCHONDRIAL-RELATED"/>
    <property type="match status" value="1"/>
</dbReference>
<evidence type="ECO:0000256" key="5">
    <source>
        <dbReference type="ARBA" id="ARBA00022840"/>
    </source>
</evidence>
<evidence type="ECO:0000256" key="9">
    <source>
        <dbReference type="HAMAP-Rule" id="MF_00127"/>
    </source>
</evidence>
<proteinExistence type="inferred from homology"/>
<dbReference type="InterPro" id="IPR004516">
    <property type="entry name" value="HisRS/HisZ"/>
</dbReference>
<evidence type="ECO:0000313" key="12">
    <source>
        <dbReference type="EMBL" id="MBC8542024.1"/>
    </source>
</evidence>
<dbReference type="NCBIfam" id="TIGR00442">
    <property type="entry name" value="hisS"/>
    <property type="match status" value="1"/>
</dbReference>
<keyword evidence="7 9" id="KW-0030">Aminoacyl-tRNA synthetase</keyword>
<evidence type="ECO:0000256" key="6">
    <source>
        <dbReference type="ARBA" id="ARBA00022917"/>
    </source>
</evidence>
<dbReference type="Gene3D" id="3.40.50.800">
    <property type="entry name" value="Anticodon-binding domain"/>
    <property type="match status" value="1"/>
</dbReference>
<protein>
    <recommendedName>
        <fullName evidence="9">Histidine--tRNA ligase</fullName>
        <ecNumber evidence="9">6.1.1.21</ecNumber>
    </recommendedName>
    <alternativeName>
        <fullName evidence="9">Histidyl-tRNA synthetase</fullName>
        <shortName evidence="9">HisRS</shortName>
    </alternativeName>
</protein>
<dbReference type="GO" id="GO:0004821">
    <property type="term" value="F:histidine-tRNA ligase activity"/>
    <property type="evidence" value="ECO:0007669"/>
    <property type="project" value="UniProtKB-UniRule"/>
</dbReference>
<dbReference type="GO" id="GO:0140096">
    <property type="term" value="F:catalytic activity, acting on a protein"/>
    <property type="evidence" value="ECO:0007669"/>
    <property type="project" value="UniProtKB-ARBA"/>
</dbReference>
<feature type="domain" description="Aminoacyl-transfer RNA synthetases class-II family profile" evidence="11">
    <location>
        <begin position="1"/>
        <end position="314"/>
    </location>
</feature>
<evidence type="ECO:0000256" key="4">
    <source>
        <dbReference type="ARBA" id="ARBA00022741"/>
    </source>
</evidence>
<feature type="binding site" evidence="10">
    <location>
        <position position="257"/>
    </location>
    <ligand>
        <name>L-histidine</name>
        <dbReference type="ChEBI" id="CHEBI:57595"/>
    </ligand>
</feature>
<dbReference type="GO" id="GO:0016740">
    <property type="term" value="F:transferase activity"/>
    <property type="evidence" value="ECO:0007669"/>
    <property type="project" value="UniProtKB-ARBA"/>
</dbReference>
<reference evidence="12" key="1">
    <citation type="submission" date="2020-08" db="EMBL/GenBank/DDBJ databases">
        <title>Genome public.</title>
        <authorList>
            <person name="Liu C."/>
            <person name="Sun Q."/>
        </authorList>
    </citation>
    <scope>NUCLEOTIDE SEQUENCE</scope>
    <source>
        <strain evidence="12">NSJ-32</strain>
    </source>
</reference>
<comment type="subunit">
    <text evidence="9">Homodimer.</text>
</comment>
<gene>
    <name evidence="9" type="primary">hisS</name>
    <name evidence="12" type="ORF">H8730_00470</name>
</gene>
<dbReference type="GO" id="GO:0005737">
    <property type="term" value="C:cytoplasm"/>
    <property type="evidence" value="ECO:0007669"/>
    <property type="project" value="UniProtKB-SubCell"/>
</dbReference>
<dbReference type="InterPro" id="IPR015807">
    <property type="entry name" value="His-tRNA-ligase"/>
</dbReference>
<evidence type="ECO:0000256" key="7">
    <source>
        <dbReference type="ARBA" id="ARBA00023146"/>
    </source>
</evidence>
<evidence type="ECO:0000256" key="8">
    <source>
        <dbReference type="ARBA" id="ARBA00047639"/>
    </source>
</evidence>
<dbReference type="GO" id="GO:0005524">
    <property type="term" value="F:ATP binding"/>
    <property type="evidence" value="ECO:0007669"/>
    <property type="project" value="UniProtKB-UniRule"/>
</dbReference>
<dbReference type="Proteomes" id="UP000657006">
    <property type="component" value="Unassembled WGS sequence"/>
</dbReference>
<dbReference type="SUPFAM" id="SSF52954">
    <property type="entry name" value="Class II aaRS ABD-related"/>
    <property type="match status" value="1"/>
</dbReference>
<dbReference type="Gene3D" id="3.30.930.10">
    <property type="entry name" value="Bira Bifunctional Protein, Domain 2"/>
    <property type="match status" value="1"/>
</dbReference>
<feature type="binding site" evidence="10">
    <location>
        <position position="126"/>
    </location>
    <ligand>
        <name>L-histidine</name>
        <dbReference type="ChEBI" id="CHEBI:57595"/>
    </ligand>
</feature>
<dbReference type="InterPro" id="IPR006195">
    <property type="entry name" value="aa-tRNA-synth_II"/>
</dbReference>
<keyword evidence="6 9" id="KW-0648">Protein biosynthesis</keyword>
<dbReference type="InterPro" id="IPR033656">
    <property type="entry name" value="HisRS_anticodon"/>
</dbReference>
<sequence>MLTQAPRGTYDLFGSDIRTWQMIEKEVYTLMEEYRFQEIRTPIFEHTELFQRGVGDTTDIVQKEMYTFLDKGGRSITLKPEGTAGAARAYLERRLFADAQPTKLFYLTPCFRYEKPQAGRDRQFYQFGCELYGAGGYMADAEVISIAYSLLTRLGISNVTLHINSLGGPQCRKAYNQKLAEYFMDNREKLCPTCQERLNKNPLRILDCKSPVCQEVVKDAPSTIDNLGTECREHFDNLTKQLTELEIPFVIDSGIVRGLDYYTRTVFEFVCNDIGAQGTICGGGRYDGLIEELGGDPTPAVGFAIGIGRLIMAMEAIRGKTVWKEEADLYIGHIGDSAGKTASRLAFLLRSKGFRVETDLMGRSVKAQMKYANKIGARFTLILGDTEISQKEAVLKNMADGSTMQVQFEDLEALGAAIR</sequence>
<dbReference type="PROSITE" id="PS50862">
    <property type="entry name" value="AA_TRNA_LIGASE_II"/>
    <property type="match status" value="1"/>
</dbReference>
<dbReference type="InterPro" id="IPR004154">
    <property type="entry name" value="Anticodon-bd"/>
</dbReference>
<keyword evidence="13" id="KW-1185">Reference proteome</keyword>
<dbReference type="HAMAP" id="MF_00127">
    <property type="entry name" value="His_tRNA_synth"/>
    <property type="match status" value="1"/>
</dbReference>
<evidence type="ECO:0000256" key="3">
    <source>
        <dbReference type="ARBA" id="ARBA00022598"/>
    </source>
</evidence>
<dbReference type="EMBL" id="JACRSQ010000001">
    <property type="protein sequence ID" value="MBC8542024.1"/>
    <property type="molecule type" value="Genomic_DNA"/>
</dbReference>
<feature type="binding site" evidence="10">
    <location>
        <position position="130"/>
    </location>
    <ligand>
        <name>L-histidine</name>
        <dbReference type="ChEBI" id="CHEBI:57595"/>
    </ligand>
</feature>
<keyword evidence="4 9" id="KW-0547">Nucleotide-binding</keyword>
<dbReference type="RefSeq" id="WP_249289115.1">
    <property type="nucleotide sequence ID" value="NZ_JACRSQ010000001.1"/>
</dbReference>
<comment type="subcellular location">
    <subcellularLocation>
        <location evidence="9">Cytoplasm</location>
    </subcellularLocation>
</comment>
<dbReference type="InterPro" id="IPR041715">
    <property type="entry name" value="HisRS-like_core"/>
</dbReference>
<feature type="binding site" evidence="10">
    <location>
        <begin position="81"/>
        <end position="83"/>
    </location>
    <ligand>
        <name>L-histidine</name>
        <dbReference type="ChEBI" id="CHEBI:57595"/>
    </ligand>
</feature>
<keyword evidence="2 9" id="KW-0963">Cytoplasm</keyword>
<evidence type="ECO:0000256" key="1">
    <source>
        <dbReference type="ARBA" id="ARBA00008226"/>
    </source>
</evidence>
<accession>A0A926DRK2</accession>
<dbReference type="AlphaFoldDB" id="A0A926DRK2"/>
<organism evidence="12 13">
    <name type="scientific">Bianquea renquensis</name>
    <dbReference type="NCBI Taxonomy" id="2763661"/>
    <lineage>
        <taxon>Bacteria</taxon>
        <taxon>Bacillati</taxon>
        <taxon>Bacillota</taxon>
        <taxon>Clostridia</taxon>
        <taxon>Eubacteriales</taxon>
        <taxon>Bianqueaceae</taxon>
        <taxon>Bianquea</taxon>
    </lineage>
</organism>
<dbReference type="PIRSF" id="PIRSF001549">
    <property type="entry name" value="His-tRNA_synth"/>
    <property type="match status" value="1"/>
</dbReference>
<dbReference type="SUPFAM" id="SSF55681">
    <property type="entry name" value="Class II aaRS and biotin synthetases"/>
    <property type="match status" value="1"/>
</dbReference>
<keyword evidence="3 9" id="KW-0436">Ligase</keyword>
<dbReference type="Pfam" id="PF13393">
    <property type="entry name" value="tRNA-synt_His"/>
    <property type="match status" value="1"/>
</dbReference>
<keyword evidence="5 9" id="KW-0067">ATP-binding</keyword>
<comment type="similarity">
    <text evidence="1 9">Belongs to the class-II aminoacyl-tRNA synthetase family.</text>
</comment>
<evidence type="ECO:0000256" key="10">
    <source>
        <dbReference type="PIRSR" id="PIRSR001549-1"/>
    </source>
</evidence>
<dbReference type="Pfam" id="PF03129">
    <property type="entry name" value="HGTP_anticodon"/>
    <property type="match status" value="1"/>
</dbReference>
<dbReference type="CDD" id="cd00859">
    <property type="entry name" value="HisRS_anticodon"/>
    <property type="match status" value="1"/>
</dbReference>
<dbReference type="InterPro" id="IPR036621">
    <property type="entry name" value="Anticodon-bd_dom_sf"/>
</dbReference>
<dbReference type="GO" id="GO:0006427">
    <property type="term" value="P:histidyl-tRNA aminoacylation"/>
    <property type="evidence" value="ECO:0007669"/>
    <property type="project" value="UniProtKB-UniRule"/>
</dbReference>
<dbReference type="CDD" id="cd00773">
    <property type="entry name" value="HisRS-like_core"/>
    <property type="match status" value="1"/>
</dbReference>
<evidence type="ECO:0000256" key="2">
    <source>
        <dbReference type="ARBA" id="ARBA00022490"/>
    </source>
</evidence>
<name>A0A926DRK2_9FIRM</name>
<dbReference type="EC" id="6.1.1.21" evidence="9"/>
<evidence type="ECO:0000259" key="11">
    <source>
        <dbReference type="PROSITE" id="PS50862"/>
    </source>
</evidence>
<dbReference type="PANTHER" id="PTHR43707">
    <property type="entry name" value="HISTIDYL-TRNA SYNTHETASE"/>
    <property type="match status" value="1"/>
</dbReference>
<feature type="binding site" evidence="10">
    <location>
        <position position="112"/>
    </location>
    <ligand>
        <name>L-histidine</name>
        <dbReference type="ChEBI" id="CHEBI:57595"/>
    </ligand>
</feature>
<feature type="binding site" evidence="10">
    <location>
        <begin position="261"/>
        <end position="262"/>
    </location>
    <ligand>
        <name>L-histidine</name>
        <dbReference type="ChEBI" id="CHEBI:57595"/>
    </ligand>
</feature>
<evidence type="ECO:0000313" key="13">
    <source>
        <dbReference type="Proteomes" id="UP000657006"/>
    </source>
</evidence>
<dbReference type="InterPro" id="IPR045864">
    <property type="entry name" value="aa-tRNA-synth_II/BPL/LPL"/>
</dbReference>